<dbReference type="EMBL" id="CALLCH030000012">
    <property type="protein sequence ID" value="CAI4214802.1"/>
    <property type="molecule type" value="Genomic_DNA"/>
</dbReference>
<feature type="transmembrane region" description="Helical" evidence="7">
    <location>
        <begin position="169"/>
        <end position="189"/>
    </location>
</feature>
<comment type="similarity">
    <text evidence="2">Belongs to the ADIPOR family.</text>
</comment>
<proteinExistence type="inferred from homology"/>
<dbReference type="GO" id="GO:0006882">
    <property type="term" value="P:intracellular zinc ion homeostasis"/>
    <property type="evidence" value="ECO:0007669"/>
    <property type="project" value="TreeGrafter"/>
</dbReference>
<dbReference type="InterPro" id="IPR004254">
    <property type="entry name" value="AdipoR/HlyIII-related"/>
</dbReference>
<evidence type="ECO:0000256" key="6">
    <source>
        <dbReference type="PIRSR" id="PIRSR604254-1"/>
    </source>
</evidence>
<evidence type="ECO:0000256" key="1">
    <source>
        <dbReference type="ARBA" id="ARBA00004141"/>
    </source>
</evidence>
<keyword evidence="3 7" id="KW-0812">Transmembrane</keyword>
<keyword evidence="6" id="KW-0479">Metal-binding</keyword>
<feature type="binding site" evidence="6">
    <location>
        <position position="151"/>
    </location>
    <ligand>
        <name>Zn(2+)</name>
        <dbReference type="ChEBI" id="CHEBI:29105"/>
    </ligand>
</feature>
<organism evidence="8 9">
    <name type="scientific">Parascedosporium putredinis</name>
    <dbReference type="NCBI Taxonomy" id="1442378"/>
    <lineage>
        <taxon>Eukaryota</taxon>
        <taxon>Fungi</taxon>
        <taxon>Dikarya</taxon>
        <taxon>Ascomycota</taxon>
        <taxon>Pezizomycotina</taxon>
        <taxon>Sordariomycetes</taxon>
        <taxon>Hypocreomycetidae</taxon>
        <taxon>Microascales</taxon>
        <taxon>Microascaceae</taxon>
        <taxon>Parascedosporium</taxon>
    </lineage>
</organism>
<protein>
    <submittedName>
        <fullName evidence="8">Uncharacterized protein</fullName>
    </submittedName>
</protein>
<evidence type="ECO:0000256" key="2">
    <source>
        <dbReference type="ARBA" id="ARBA00007018"/>
    </source>
</evidence>
<keyword evidence="5 7" id="KW-0472">Membrane</keyword>
<gene>
    <name evidence="8" type="ORF">PPNO1_LOCUS4529</name>
</gene>
<evidence type="ECO:0000313" key="8">
    <source>
        <dbReference type="EMBL" id="CAI4214802.1"/>
    </source>
</evidence>
<evidence type="ECO:0000313" key="9">
    <source>
        <dbReference type="Proteomes" id="UP000838763"/>
    </source>
</evidence>
<name>A0A9P1H2M5_9PEZI</name>
<dbReference type="Proteomes" id="UP000838763">
    <property type="component" value="Unassembled WGS sequence"/>
</dbReference>
<evidence type="ECO:0000256" key="3">
    <source>
        <dbReference type="ARBA" id="ARBA00022692"/>
    </source>
</evidence>
<evidence type="ECO:0000256" key="7">
    <source>
        <dbReference type="SAM" id="Phobius"/>
    </source>
</evidence>
<comment type="caution">
    <text evidence="8">The sequence shown here is derived from an EMBL/GenBank/DDBJ whole genome shotgun (WGS) entry which is preliminary data.</text>
</comment>
<feature type="transmembrane region" description="Helical" evidence="7">
    <location>
        <begin position="96"/>
        <end position="118"/>
    </location>
</feature>
<keyword evidence="6" id="KW-0862">Zinc</keyword>
<dbReference type="Pfam" id="PF03006">
    <property type="entry name" value="HlyIII"/>
    <property type="match status" value="1"/>
</dbReference>
<dbReference type="GO" id="GO:0016020">
    <property type="term" value="C:membrane"/>
    <property type="evidence" value="ECO:0007669"/>
    <property type="project" value="UniProtKB-SubCell"/>
</dbReference>
<sequence>MGSVREPTVVICENTLELRARRTAAKAGPEVCELDLTLRMQGPEALAAQAGDGAEGMRIVKLLLWKELPEWQQRASGSMRECLRSWIYLHNESVNIWSHLIGAVIFFYLPYYMFAVAIPPRYAIATTEDVVVCSAWFIGVAICFVLSVCFHTLMAHSESLYETTLHLDFQGVLVLMIGSTLSLTTYTTCQPPSHRAAHHAVNLALGLSAAFATASPALGEAHLGRYRAALLPSSAAVSFSSLSGGPGTRMPPASACGTPLSDASEINRHVTYKDVKWRT</sequence>
<dbReference type="GO" id="GO:0046872">
    <property type="term" value="F:metal ion binding"/>
    <property type="evidence" value="ECO:0007669"/>
    <property type="project" value="UniProtKB-KW"/>
</dbReference>
<dbReference type="GO" id="GO:0038023">
    <property type="term" value="F:signaling receptor activity"/>
    <property type="evidence" value="ECO:0007669"/>
    <property type="project" value="TreeGrafter"/>
</dbReference>
<dbReference type="AlphaFoldDB" id="A0A9P1H2M5"/>
<evidence type="ECO:0000256" key="5">
    <source>
        <dbReference type="ARBA" id="ARBA00023136"/>
    </source>
</evidence>
<dbReference type="OrthoDB" id="529367at2759"/>
<accession>A0A9P1H2M5</accession>
<dbReference type="PANTHER" id="PTHR20855">
    <property type="entry name" value="ADIPOR/PROGESTIN RECEPTOR-RELATED"/>
    <property type="match status" value="1"/>
</dbReference>
<keyword evidence="9" id="KW-1185">Reference proteome</keyword>
<keyword evidence="4 7" id="KW-1133">Transmembrane helix</keyword>
<dbReference type="PANTHER" id="PTHR20855:SF52">
    <property type="entry name" value="ADIPONECTIN RECEPTOR PROTEIN"/>
    <property type="match status" value="1"/>
</dbReference>
<feature type="transmembrane region" description="Helical" evidence="7">
    <location>
        <begin position="130"/>
        <end position="154"/>
    </location>
</feature>
<comment type="subcellular location">
    <subcellularLocation>
        <location evidence="1">Membrane</location>
        <topology evidence="1">Multi-pass membrane protein</topology>
    </subcellularLocation>
</comment>
<reference evidence="8" key="1">
    <citation type="submission" date="2022-11" db="EMBL/GenBank/DDBJ databases">
        <authorList>
            <person name="Scott C."/>
            <person name="Bruce N."/>
        </authorList>
    </citation>
    <scope>NUCLEOTIDE SEQUENCE</scope>
</reference>
<evidence type="ECO:0000256" key="4">
    <source>
        <dbReference type="ARBA" id="ARBA00022989"/>
    </source>
</evidence>